<keyword evidence="3" id="KW-1185">Reference proteome</keyword>
<reference evidence="2 3" key="1">
    <citation type="journal article" date="2020" name="IScience">
        <title>Genome Sequencing of the Endangered Kingdonia uniflora (Circaeasteraceae, Ranunculales) Reveals Potential Mechanisms of Evolutionary Specialization.</title>
        <authorList>
            <person name="Sun Y."/>
            <person name="Deng T."/>
            <person name="Zhang A."/>
            <person name="Moore M.J."/>
            <person name="Landis J.B."/>
            <person name="Lin N."/>
            <person name="Zhang H."/>
            <person name="Zhang X."/>
            <person name="Huang J."/>
            <person name="Zhang X."/>
            <person name="Sun H."/>
            <person name="Wang H."/>
        </authorList>
    </citation>
    <scope>NUCLEOTIDE SEQUENCE [LARGE SCALE GENOMIC DNA]</scope>
    <source>
        <strain evidence="2">TB1705</strain>
        <tissue evidence="2">Leaf</tissue>
    </source>
</reference>
<proteinExistence type="predicted"/>
<dbReference type="EMBL" id="JACGCM010001237">
    <property type="protein sequence ID" value="KAF6158120.1"/>
    <property type="molecule type" value="Genomic_DNA"/>
</dbReference>
<keyword evidence="1" id="KW-1133">Transmembrane helix</keyword>
<accession>A0A7J7MTL1</accession>
<gene>
    <name evidence="2" type="ORF">GIB67_014914</name>
</gene>
<dbReference type="AlphaFoldDB" id="A0A7J7MTL1"/>
<keyword evidence="1" id="KW-0812">Transmembrane</keyword>
<feature type="transmembrane region" description="Helical" evidence="1">
    <location>
        <begin position="21"/>
        <end position="39"/>
    </location>
</feature>
<evidence type="ECO:0000256" key="1">
    <source>
        <dbReference type="SAM" id="Phobius"/>
    </source>
</evidence>
<keyword evidence="1" id="KW-0472">Membrane</keyword>
<protein>
    <submittedName>
        <fullName evidence="2">Uncharacterized protein</fullName>
    </submittedName>
</protein>
<organism evidence="2 3">
    <name type="scientific">Kingdonia uniflora</name>
    <dbReference type="NCBI Taxonomy" id="39325"/>
    <lineage>
        <taxon>Eukaryota</taxon>
        <taxon>Viridiplantae</taxon>
        <taxon>Streptophyta</taxon>
        <taxon>Embryophyta</taxon>
        <taxon>Tracheophyta</taxon>
        <taxon>Spermatophyta</taxon>
        <taxon>Magnoliopsida</taxon>
        <taxon>Ranunculales</taxon>
        <taxon>Circaeasteraceae</taxon>
        <taxon>Kingdonia</taxon>
    </lineage>
</organism>
<evidence type="ECO:0000313" key="3">
    <source>
        <dbReference type="Proteomes" id="UP000541444"/>
    </source>
</evidence>
<evidence type="ECO:0000313" key="2">
    <source>
        <dbReference type="EMBL" id="KAF6158120.1"/>
    </source>
</evidence>
<name>A0A7J7MTL1_9MAGN</name>
<dbReference type="OrthoDB" id="1938625at2759"/>
<sequence length="90" mass="10397">MPRHLWKKCKARLSNFINPQGWHFPSGILLILLVLGIRIQNIQCNPSSHDIMIWKPDIHSPLRMHMKQCAVRKTRHGDGSTFGDKQSTLD</sequence>
<dbReference type="Proteomes" id="UP000541444">
    <property type="component" value="Unassembled WGS sequence"/>
</dbReference>
<comment type="caution">
    <text evidence="2">The sequence shown here is derived from an EMBL/GenBank/DDBJ whole genome shotgun (WGS) entry which is preliminary data.</text>
</comment>